<dbReference type="SUPFAM" id="SSF56672">
    <property type="entry name" value="DNA/RNA polymerases"/>
    <property type="match status" value="1"/>
</dbReference>
<gene>
    <name evidence="2" type="ORF">Sango_3087100</name>
</gene>
<dbReference type="InterPro" id="IPR000477">
    <property type="entry name" value="RT_dom"/>
</dbReference>
<dbReference type="EMBL" id="JACGWL010000281">
    <property type="protein sequence ID" value="KAK4384150.1"/>
    <property type="molecule type" value="Genomic_DNA"/>
</dbReference>
<dbReference type="PANTHER" id="PTHR46890:SF48">
    <property type="entry name" value="RNA-DIRECTED DNA POLYMERASE"/>
    <property type="match status" value="1"/>
</dbReference>
<evidence type="ECO:0000313" key="2">
    <source>
        <dbReference type="EMBL" id="KAK4384150.1"/>
    </source>
</evidence>
<sequence>MSGTSGDIRLAMSDFNDCMRAGPIALPMRGFNSRGITVVRMEGVFGSASIVFLLMTCGWSVGQTPHYECLTPRTSDILLWCCVETCGTHMKLKALKPVLRQQRKEKGDISLNVKLAAEFLEISQQLLMADAMIPFCHTWKIAGEWVAMRCANKRIFQISDDDGHTYTEPKDVSDTFVAYFERLLGDDVKTALFDIEEDRAPAPDGFSSGFFKAAWPVMGEDITAAVKDFYTTGKLLKQVNATLITLIPKVSAPSHVADFIPISCCNVIYKIITKILGLRIREVLDKLISPSQNAFVPGRSISDNVMLAQELFSGYNQCRLPPRCALKVDLRKAYDTVEWDFLVATLHLFGFPIAFIRWIEECVTTPHFSLYLNGEVHGFFAGARGLRQGDPMSPYLFVLVMEVLHVIVQQFIEQDGDFAYHWKCKDLSLFQLSFADDLLLLCKAEVRSISLFRRGLDVFASLSGLHANPQKSQLIISKAAHGLRTSFLTR</sequence>
<dbReference type="AlphaFoldDB" id="A0AAE1T938"/>
<evidence type="ECO:0000313" key="3">
    <source>
        <dbReference type="Proteomes" id="UP001289374"/>
    </source>
</evidence>
<reference evidence="2" key="2">
    <citation type="journal article" date="2024" name="Plant">
        <title>Genomic evolution and insights into agronomic trait innovations of Sesamum species.</title>
        <authorList>
            <person name="Miao H."/>
            <person name="Wang L."/>
            <person name="Qu L."/>
            <person name="Liu H."/>
            <person name="Sun Y."/>
            <person name="Le M."/>
            <person name="Wang Q."/>
            <person name="Wei S."/>
            <person name="Zheng Y."/>
            <person name="Lin W."/>
            <person name="Duan Y."/>
            <person name="Cao H."/>
            <person name="Xiong S."/>
            <person name="Wang X."/>
            <person name="Wei L."/>
            <person name="Li C."/>
            <person name="Ma Q."/>
            <person name="Ju M."/>
            <person name="Zhao R."/>
            <person name="Li G."/>
            <person name="Mu C."/>
            <person name="Tian Q."/>
            <person name="Mei H."/>
            <person name="Zhang T."/>
            <person name="Gao T."/>
            <person name="Zhang H."/>
        </authorList>
    </citation>
    <scope>NUCLEOTIDE SEQUENCE</scope>
    <source>
        <strain evidence="2">K16</strain>
    </source>
</reference>
<proteinExistence type="predicted"/>
<dbReference type="InterPro" id="IPR043502">
    <property type="entry name" value="DNA/RNA_pol_sf"/>
</dbReference>
<keyword evidence="3" id="KW-1185">Reference proteome</keyword>
<protein>
    <submittedName>
        <fullName evidence="2">Retrovirus-related Pol polyprotein from type-2 retrotransposable element R2DM</fullName>
    </submittedName>
</protein>
<dbReference type="PANTHER" id="PTHR46890">
    <property type="entry name" value="NON-LTR RETROLELEMENT REVERSE TRANSCRIPTASE-LIKE PROTEIN-RELATED"/>
    <property type="match status" value="1"/>
</dbReference>
<reference evidence="2" key="1">
    <citation type="submission" date="2020-06" db="EMBL/GenBank/DDBJ databases">
        <authorList>
            <person name="Li T."/>
            <person name="Hu X."/>
            <person name="Zhang T."/>
            <person name="Song X."/>
            <person name="Zhang H."/>
            <person name="Dai N."/>
            <person name="Sheng W."/>
            <person name="Hou X."/>
            <person name="Wei L."/>
        </authorList>
    </citation>
    <scope>NUCLEOTIDE SEQUENCE</scope>
    <source>
        <strain evidence="2">K16</strain>
        <tissue evidence="2">Leaf</tissue>
    </source>
</reference>
<dbReference type="PROSITE" id="PS50878">
    <property type="entry name" value="RT_POL"/>
    <property type="match status" value="1"/>
</dbReference>
<dbReference type="CDD" id="cd01650">
    <property type="entry name" value="RT_nLTR_like"/>
    <property type="match status" value="1"/>
</dbReference>
<dbReference type="Proteomes" id="UP001289374">
    <property type="component" value="Unassembled WGS sequence"/>
</dbReference>
<dbReference type="InterPro" id="IPR052343">
    <property type="entry name" value="Retrotransposon-Effector_Assoc"/>
</dbReference>
<comment type="caution">
    <text evidence="2">The sequence shown here is derived from an EMBL/GenBank/DDBJ whole genome shotgun (WGS) entry which is preliminary data.</text>
</comment>
<organism evidence="2 3">
    <name type="scientific">Sesamum angolense</name>
    <dbReference type="NCBI Taxonomy" id="2727404"/>
    <lineage>
        <taxon>Eukaryota</taxon>
        <taxon>Viridiplantae</taxon>
        <taxon>Streptophyta</taxon>
        <taxon>Embryophyta</taxon>
        <taxon>Tracheophyta</taxon>
        <taxon>Spermatophyta</taxon>
        <taxon>Magnoliopsida</taxon>
        <taxon>eudicotyledons</taxon>
        <taxon>Gunneridae</taxon>
        <taxon>Pentapetalae</taxon>
        <taxon>asterids</taxon>
        <taxon>lamiids</taxon>
        <taxon>Lamiales</taxon>
        <taxon>Pedaliaceae</taxon>
        <taxon>Sesamum</taxon>
    </lineage>
</organism>
<feature type="domain" description="Reverse transcriptase" evidence="1">
    <location>
        <begin position="228"/>
        <end position="490"/>
    </location>
</feature>
<evidence type="ECO:0000259" key="1">
    <source>
        <dbReference type="PROSITE" id="PS50878"/>
    </source>
</evidence>
<dbReference type="Pfam" id="PF00078">
    <property type="entry name" value="RVT_1"/>
    <property type="match status" value="1"/>
</dbReference>
<accession>A0AAE1T938</accession>
<name>A0AAE1T938_9LAMI</name>